<name>A0ABD7G6C2_AERHY</name>
<reference evidence="1 2" key="1">
    <citation type="journal article" date="2018" name="PLoS ONE">
        <title>Phenotypic characterization and whole genome analysis of extended-spectrum beta-lactamase-producing bacteria isolated from dogs in Germany.</title>
        <authorList>
            <person name="Boehmer T."/>
            <person name="Vogler A.J."/>
            <person name="Thomas A."/>
            <person name="Sauer S."/>
            <person name="Hergenroether M."/>
            <person name="Straubinger R.K."/>
            <person name="Birdsell D."/>
            <person name="Keim P."/>
            <person name="Sahl J.W."/>
            <person name="Williamson C.H."/>
            <person name="Riehm J.M."/>
        </authorList>
    </citation>
    <scope>NUCLEOTIDE SEQUENCE [LARGE SCALE GENOMIC DNA]</scope>
    <source>
        <strain evidence="1 2">AFG_SD03_1510_Ahy_093</strain>
    </source>
</reference>
<protein>
    <submittedName>
        <fullName evidence="1">Uncharacterized protein</fullName>
    </submittedName>
</protein>
<dbReference type="EMBL" id="PUTQ01000019">
    <property type="protein sequence ID" value="RCF48413.1"/>
    <property type="molecule type" value="Genomic_DNA"/>
</dbReference>
<dbReference type="AlphaFoldDB" id="A0ABD7G6C2"/>
<sequence length="88" mass="10539">MKQYFERLELEDDYIWAVFEAEDGLRKAPLEIRCVSFTQSSIPEEVVLQQDSGGWWYSRQKYNADDAKAYADEIMMMMNKLEQRKRAF</sequence>
<accession>A0ABD7G6C2</accession>
<dbReference type="Proteomes" id="UP000253075">
    <property type="component" value="Unassembled WGS sequence"/>
</dbReference>
<proteinExistence type="predicted"/>
<reference evidence="2" key="2">
    <citation type="submission" date="2018-02" db="EMBL/GenBank/DDBJ databases">
        <title>Phenotypic characterization and whole genome analysis of multidrug-resistant, extended-spectrum beta-lactamase-producing bacteria isolated from dogs in Germany.</title>
        <authorList>
            <person name="Williamson C."/>
        </authorList>
    </citation>
    <scope>NUCLEOTIDE SEQUENCE [LARGE SCALE GENOMIC DNA]</scope>
    <source>
        <strain evidence="2">AFG_SD03_1510_Ahy_093</strain>
    </source>
</reference>
<evidence type="ECO:0000313" key="2">
    <source>
        <dbReference type="Proteomes" id="UP000253075"/>
    </source>
</evidence>
<organism evidence="1 2">
    <name type="scientific">Aeromonas hydrophila</name>
    <dbReference type="NCBI Taxonomy" id="644"/>
    <lineage>
        <taxon>Bacteria</taxon>
        <taxon>Pseudomonadati</taxon>
        <taxon>Pseudomonadota</taxon>
        <taxon>Gammaproteobacteria</taxon>
        <taxon>Aeromonadales</taxon>
        <taxon>Aeromonadaceae</taxon>
        <taxon>Aeromonas</taxon>
    </lineage>
</organism>
<gene>
    <name evidence="1" type="ORF">C6C11_13815</name>
</gene>
<evidence type="ECO:0000313" key="1">
    <source>
        <dbReference type="EMBL" id="RCF48413.1"/>
    </source>
</evidence>
<comment type="caution">
    <text evidence="1">The sequence shown here is derived from an EMBL/GenBank/DDBJ whole genome shotgun (WGS) entry which is preliminary data.</text>
</comment>